<dbReference type="Pfam" id="PF13458">
    <property type="entry name" value="Peripla_BP_6"/>
    <property type="match status" value="1"/>
</dbReference>
<sequence length="439" mass="47602">MIFKKLALAAVGATLAASALSVAPAQAQENGQFVPGLVYRTGPYAPGGIPWADGFADYVSLLNARDGGINGVPLVYEECDTAYNNDKGVECYEKLKGKGPTGGASVQPLSTGITYALMDRVRADKIPMITSGYGRADASDGAVFEWIFTAPVTYWAGADAIVQHIEAQEKSLKGKKIALVYHDSAFGKEPIKTLQALAEKDGFKLDLFPVPHPGLEQKATWLKIGRQLKPDWVIMWGWGVMNSTAIKEAAAVGFPMNKFVGVWWSGSEVDVRPAGMDAKGYLAAQFHGAGANYKVHEDILKNLYEKGKGASDRDKVGDILYNRGLISAVLMAEGIRTAMTKYGNKPMTGEQIRWGLENLKLDDAALDKLGLKGLMAPLQLSCKDHEGGGKVMIQQWSGAAWTPVSDWITPRRDGFLTEMYKESAAQYAKEKNITPRTCN</sequence>
<dbReference type="Proteomes" id="UP000544872">
    <property type="component" value="Unassembled WGS sequence"/>
</dbReference>
<feature type="signal peptide" evidence="3">
    <location>
        <begin position="1"/>
        <end position="27"/>
    </location>
</feature>
<dbReference type="AlphaFoldDB" id="A0A7X0DLA4"/>
<dbReference type="InterPro" id="IPR028081">
    <property type="entry name" value="Leu-bd"/>
</dbReference>
<gene>
    <name evidence="5" type="ORF">FHS48_001231</name>
</gene>
<name>A0A7X0DLA4_NOVIT</name>
<dbReference type="SUPFAM" id="SSF53822">
    <property type="entry name" value="Periplasmic binding protein-like I"/>
    <property type="match status" value="1"/>
</dbReference>
<dbReference type="EMBL" id="JACIIX010000003">
    <property type="protein sequence ID" value="MBB6209823.1"/>
    <property type="molecule type" value="Genomic_DNA"/>
</dbReference>
<dbReference type="RefSeq" id="WP_184262405.1">
    <property type="nucleotide sequence ID" value="NZ_JACIIX010000003.1"/>
</dbReference>
<protein>
    <submittedName>
        <fullName evidence="5">Branched-chain amino acid transport system substrate-binding protein</fullName>
    </submittedName>
</protein>
<evidence type="ECO:0000313" key="6">
    <source>
        <dbReference type="Proteomes" id="UP000544872"/>
    </source>
</evidence>
<keyword evidence="2 3" id="KW-0732">Signal</keyword>
<feature type="domain" description="Leucine-binding protein" evidence="4">
    <location>
        <begin position="34"/>
        <end position="397"/>
    </location>
</feature>
<comment type="caution">
    <text evidence="5">The sequence shown here is derived from an EMBL/GenBank/DDBJ whole genome shotgun (WGS) entry which is preliminary data.</text>
</comment>
<evidence type="ECO:0000256" key="3">
    <source>
        <dbReference type="SAM" id="SignalP"/>
    </source>
</evidence>
<dbReference type="InterPro" id="IPR028082">
    <property type="entry name" value="Peripla_BP_I"/>
</dbReference>
<feature type="chain" id="PRO_5031368764" evidence="3">
    <location>
        <begin position="28"/>
        <end position="439"/>
    </location>
</feature>
<proteinExistence type="inferred from homology"/>
<dbReference type="CDD" id="cd06334">
    <property type="entry name" value="PBP1_ABC_ligand_binding-like"/>
    <property type="match status" value="1"/>
</dbReference>
<comment type="similarity">
    <text evidence="1">Belongs to the leucine-binding protein family.</text>
</comment>
<dbReference type="PANTHER" id="PTHR47235:SF1">
    <property type="entry name" value="BLR6548 PROTEIN"/>
    <property type="match status" value="1"/>
</dbReference>
<dbReference type="PANTHER" id="PTHR47235">
    <property type="entry name" value="BLR6548 PROTEIN"/>
    <property type="match status" value="1"/>
</dbReference>
<evidence type="ECO:0000313" key="5">
    <source>
        <dbReference type="EMBL" id="MBB6209823.1"/>
    </source>
</evidence>
<reference evidence="5 6" key="1">
    <citation type="submission" date="2020-08" db="EMBL/GenBank/DDBJ databases">
        <title>Genomic Encyclopedia of Type Strains, Phase IV (KMG-IV): sequencing the most valuable type-strain genomes for metagenomic binning, comparative biology and taxonomic classification.</title>
        <authorList>
            <person name="Goeker M."/>
        </authorList>
    </citation>
    <scope>NUCLEOTIDE SEQUENCE [LARGE SCALE GENOMIC DNA]</scope>
    <source>
        <strain evidence="5 6">DSM 11590</strain>
    </source>
</reference>
<evidence type="ECO:0000256" key="1">
    <source>
        <dbReference type="ARBA" id="ARBA00010062"/>
    </source>
</evidence>
<keyword evidence="6" id="KW-1185">Reference proteome</keyword>
<evidence type="ECO:0000259" key="4">
    <source>
        <dbReference type="Pfam" id="PF13458"/>
    </source>
</evidence>
<accession>A0A7X0DLA4</accession>
<dbReference type="Gene3D" id="3.40.50.2300">
    <property type="match status" value="2"/>
</dbReference>
<evidence type="ECO:0000256" key="2">
    <source>
        <dbReference type="ARBA" id="ARBA00022729"/>
    </source>
</evidence>
<organism evidence="5 6">
    <name type="scientific">Novispirillum itersonii</name>
    <name type="common">Aquaspirillum itersonii</name>
    <dbReference type="NCBI Taxonomy" id="189"/>
    <lineage>
        <taxon>Bacteria</taxon>
        <taxon>Pseudomonadati</taxon>
        <taxon>Pseudomonadota</taxon>
        <taxon>Alphaproteobacteria</taxon>
        <taxon>Rhodospirillales</taxon>
        <taxon>Novispirillaceae</taxon>
        <taxon>Novispirillum</taxon>
    </lineage>
</organism>